<keyword evidence="2 3" id="KW-0687">Ribonucleoprotein</keyword>
<dbReference type="SUPFAM" id="SSF54189">
    <property type="entry name" value="Ribosomal proteins S24e, L23 and L15e"/>
    <property type="match status" value="1"/>
</dbReference>
<dbReference type="EMBL" id="CP002278">
    <property type="protein sequence ID" value="ADP77239.1"/>
    <property type="molecule type" value="Genomic_DNA"/>
</dbReference>
<evidence type="ECO:0000313" key="5">
    <source>
        <dbReference type="Proteomes" id="UP000002315"/>
    </source>
</evidence>
<proteinExistence type="inferred from homology"/>
<dbReference type="GO" id="GO:0006412">
    <property type="term" value="P:translation"/>
    <property type="evidence" value="ECO:0007669"/>
    <property type="project" value="UniProtKB-UniRule"/>
</dbReference>
<dbReference type="InterPro" id="IPR012678">
    <property type="entry name" value="Ribosomal_uL23/eL15/eS24_sf"/>
</dbReference>
<organism evidence="4 5">
    <name type="scientific">Methanothermus fervidus (strain ATCC 43054 / DSM 2088 / JCM 10308 / V24 S)</name>
    <dbReference type="NCBI Taxonomy" id="523846"/>
    <lineage>
        <taxon>Archaea</taxon>
        <taxon>Methanobacteriati</taxon>
        <taxon>Methanobacteriota</taxon>
        <taxon>Methanomada group</taxon>
        <taxon>Methanobacteria</taxon>
        <taxon>Methanobacteriales</taxon>
        <taxon>Methanothermaceae</taxon>
        <taxon>Methanothermus</taxon>
    </lineage>
</organism>
<dbReference type="Pfam" id="PF01282">
    <property type="entry name" value="Ribosomal_S24e"/>
    <property type="match status" value="1"/>
</dbReference>
<protein>
    <recommendedName>
        <fullName evidence="3">Small ribosomal subunit protein eS24</fullName>
    </recommendedName>
</protein>
<evidence type="ECO:0000256" key="2">
    <source>
        <dbReference type="ARBA" id="ARBA00023274"/>
    </source>
</evidence>
<dbReference type="GO" id="GO:1990904">
    <property type="term" value="C:ribonucleoprotein complex"/>
    <property type="evidence" value="ECO:0007669"/>
    <property type="project" value="UniProtKB-KW"/>
</dbReference>
<evidence type="ECO:0000256" key="1">
    <source>
        <dbReference type="ARBA" id="ARBA00022980"/>
    </source>
</evidence>
<evidence type="ECO:0000313" key="4">
    <source>
        <dbReference type="EMBL" id="ADP77239.1"/>
    </source>
</evidence>
<reference evidence="4 5" key="1">
    <citation type="journal article" date="2010" name="Stand. Genomic Sci.">
        <title>Complete genome sequence of Methanothermus fervidus type strain (V24S).</title>
        <authorList>
            <person name="Anderson I."/>
            <person name="Djao O.D."/>
            <person name="Misra M."/>
            <person name="Chertkov O."/>
            <person name="Nolan M."/>
            <person name="Lucas S."/>
            <person name="Lapidus A."/>
            <person name="Del Rio T.G."/>
            <person name="Tice H."/>
            <person name="Cheng J.F."/>
            <person name="Tapia R."/>
            <person name="Han C."/>
            <person name="Goodwin L."/>
            <person name="Pitluck S."/>
            <person name="Liolios K."/>
            <person name="Ivanova N."/>
            <person name="Mavromatis K."/>
            <person name="Mikhailova N."/>
            <person name="Pati A."/>
            <person name="Brambilla E."/>
            <person name="Chen A."/>
            <person name="Palaniappan K."/>
            <person name="Land M."/>
            <person name="Hauser L."/>
            <person name="Chang Y.J."/>
            <person name="Jeffries C.D."/>
            <person name="Sikorski J."/>
            <person name="Spring S."/>
            <person name="Rohde M."/>
            <person name="Eichinger K."/>
            <person name="Huber H."/>
            <person name="Wirth R."/>
            <person name="Goker M."/>
            <person name="Detter J.C."/>
            <person name="Woyke T."/>
            <person name="Bristow J."/>
            <person name="Eisen J.A."/>
            <person name="Markowitz V."/>
            <person name="Hugenholtz P."/>
            <person name="Klenk H.P."/>
            <person name="Kyrpides N.C."/>
        </authorList>
    </citation>
    <scope>NUCLEOTIDE SEQUENCE [LARGE SCALE GENOMIC DNA]</scope>
    <source>
        <strain evidence="5">ATCC 43054 / DSM 2088 / JCM 10308 / V24 S</strain>
    </source>
</reference>
<gene>
    <name evidence="3" type="primary">rps24e</name>
    <name evidence="4" type="ordered locus">Mfer_0439</name>
</gene>
<comment type="similarity">
    <text evidence="3">Belongs to the eukaryotic ribosomal protein eS24 family.</text>
</comment>
<dbReference type="InterPro" id="IPR001976">
    <property type="entry name" value="Ribosomal_eS24"/>
</dbReference>
<dbReference type="HAMAP" id="MF_00545">
    <property type="entry name" value="Ribosomal_eS24"/>
    <property type="match status" value="1"/>
</dbReference>
<dbReference type="InterPro" id="IPR053709">
    <property type="entry name" value="eRP_eS24_sf"/>
</dbReference>
<evidence type="ECO:0000256" key="3">
    <source>
        <dbReference type="HAMAP-Rule" id="MF_00545"/>
    </source>
</evidence>
<name>E3GY57_METFV</name>
<dbReference type="PANTHER" id="PTHR10496">
    <property type="entry name" value="40S RIBOSOMAL PROTEIN S24"/>
    <property type="match status" value="1"/>
</dbReference>
<dbReference type="GO" id="GO:0003735">
    <property type="term" value="F:structural constituent of ribosome"/>
    <property type="evidence" value="ECO:0007669"/>
    <property type="project" value="InterPro"/>
</dbReference>
<dbReference type="KEGG" id="mfv:Mfer_0439"/>
<dbReference type="Gene3D" id="3.30.70.3370">
    <property type="match status" value="1"/>
</dbReference>
<dbReference type="AlphaFoldDB" id="E3GY57"/>
<dbReference type="GO" id="GO:0005840">
    <property type="term" value="C:ribosome"/>
    <property type="evidence" value="ECO:0007669"/>
    <property type="project" value="UniProtKB-KW"/>
</dbReference>
<dbReference type="HOGENOM" id="CLU_107248_3_1_2"/>
<dbReference type="OrthoDB" id="27533at2157"/>
<keyword evidence="1 3" id="KW-0689">Ribosomal protein</keyword>
<accession>E3GY57</accession>
<dbReference type="Proteomes" id="UP000002315">
    <property type="component" value="Chromosome"/>
</dbReference>
<dbReference type="STRING" id="523846.Mfer_0439"/>
<keyword evidence="5" id="KW-1185">Reference proteome</keyword>
<sequence>MEINITEEKRNELLKRKEIKFECLHSGEPTPKRVDVRDKLSSILDVNKELIVIDTLEPRYGEGRCVGYAKIYDSKESLEEIEQEHIIRKNKIGESKAKEGE</sequence>